<evidence type="ECO:0000256" key="3">
    <source>
        <dbReference type="PROSITE-ProRule" id="PRU00023"/>
    </source>
</evidence>
<dbReference type="PANTHER" id="PTHR24171:SF9">
    <property type="entry name" value="ANKYRIN REPEAT DOMAIN-CONTAINING PROTEIN 39"/>
    <property type="match status" value="1"/>
</dbReference>
<organism evidence="4 5">
    <name type="scientific">Pythium oligandrum</name>
    <name type="common">Mycoparasitic fungus</name>
    <dbReference type="NCBI Taxonomy" id="41045"/>
    <lineage>
        <taxon>Eukaryota</taxon>
        <taxon>Sar</taxon>
        <taxon>Stramenopiles</taxon>
        <taxon>Oomycota</taxon>
        <taxon>Peronosporomycetes</taxon>
        <taxon>Pythiales</taxon>
        <taxon>Pythiaceae</taxon>
        <taxon>Pythium</taxon>
    </lineage>
</organism>
<proteinExistence type="predicted"/>
<feature type="repeat" description="ANK" evidence="3">
    <location>
        <begin position="37"/>
        <end position="69"/>
    </location>
</feature>
<keyword evidence="2 3" id="KW-0040">ANK repeat</keyword>
<dbReference type="Pfam" id="PF12796">
    <property type="entry name" value="Ank_2"/>
    <property type="match status" value="1"/>
</dbReference>
<evidence type="ECO:0000313" key="4">
    <source>
        <dbReference type="EMBL" id="TMW63983.1"/>
    </source>
</evidence>
<evidence type="ECO:0000256" key="1">
    <source>
        <dbReference type="ARBA" id="ARBA00022737"/>
    </source>
</evidence>
<dbReference type="OrthoDB" id="188462at2759"/>
<protein>
    <recommendedName>
        <fullName evidence="6">Ankyrin repeat protein</fullName>
    </recommendedName>
</protein>
<name>A0A8K1CKE2_PYTOL</name>
<reference evidence="4" key="1">
    <citation type="submission" date="2019-03" db="EMBL/GenBank/DDBJ databases">
        <title>Long read genome sequence of the mycoparasitic Pythium oligandrum ATCC 38472 isolated from sugarbeet rhizosphere.</title>
        <authorList>
            <person name="Gaulin E."/>
        </authorList>
    </citation>
    <scope>NUCLEOTIDE SEQUENCE</scope>
    <source>
        <strain evidence="4">ATCC 38472_TT</strain>
    </source>
</reference>
<evidence type="ECO:0008006" key="6">
    <source>
        <dbReference type="Google" id="ProtNLM"/>
    </source>
</evidence>
<sequence length="69" mass="7487">MKIALWAAATSGDVARVQELPSQGVDAEAQNWEEYEFGQTALHYAATNGHVDVVEALLAHRVNVHVVDS</sequence>
<dbReference type="SMART" id="SM00248">
    <property type="entry name" value="ANK"/>
    <property type="match status" value="1"/>
</dbReference>
<dbReference type="Proteomes" id="UP000794436">
    <property type="component" value="Unassembled WGS sequence"/>
</dbReference>
<evidence type="ECO:0000256" key="2">
    <source>
        <dbReference type="ARBA" id="ARBA00023043"/>
    </source>
</evidence>
<dbReference type="SUPFAM" id="SSF48403">
    <property type="entry name" value="Ankyrin repeat"/>
    <property type="match status" value="1"/>
</dbReference>
<dbReference type="InterPro" id="IPR036770">
    <property type="entry name" value="Ankyrin_rpt-contain_sf"/>
</dbReference>
<keyword evidence="5" id="KW-1185">Reference proteome</keyword>
<accession>A0A8K1CKE2</accession>
<keyword evidence="1" id="KW-0677">Repeat</keyword>
<comment type="caution">
    <text evidence="4">The sequence shown here is derived from an EMBL/GenBank/DDBJ whole genome shotgun (WGS) entry which is preliminary data.</text>
</comment>
<dbReference type="InterPro" id="IPR002110">
    <property type="entry name" value="Ankyrin_rpt"/>
</dbReference>
<gene>
    <name evidence="4" type="ORF">Poli38472_014688</name>
</gene>
<dbReference type="AlphaFoldDB" id="A0A8K1CKE2"/>
<dbReference type="PANTHER" id="PTHR24171">
    <property type="entry name" value="ANKYRIN REPEAT DOMAIN-CONTAINING PROTEIN 39-RELATED"/>
    <property type="match status" value="1"/>
</dbReference>
<dbReference type="Gene3D" id="1.25.40.20">
    <property type="entry name" value="Ankyrin repeat-containing domain"/>
    <property type="match status" value="1"/>
</dbReference>
<dbReference type="PROSITE" id="PS50297">
    <property type="entry name" value="ANK_REP_REGION"/>
    <property type="match status" value="1"/>
</dbReference>
<dbReference type="PROSITE" id="PS50088">
    <property type="entry name" value="ANK_REPEAT"/>
    <property type="match status" value="1"/>
</dbReference>
<dbReference type="EMBL" id="SPLM01000042">
    <property type="protein sequence ID" value="TMW63983.1"/>
    <property type="molecule type" value="Genomic_DNA"/>
</dbReference>
<evidence type="ECO:0000313" key="5">
    <source>
        <dbReference type="Proteomes" id="UP000794436"/>
    </source>
</evidence>